<gene>
    <name evidence="3" type="primary">Cnig_chr_III.g8888</name>
    <name evidence="3" type="ORF">B9Z55_008888</name>
</gene>
<reference evidence="4" key="1">
    <citation type="submission" date="2017-10" db="EMBL/GenBank/DDBJ databases">
        <title>Rapid genome shrinkage in a self-fertile nematode reveals novel sperm competition proteins.</title>
        <authorList>
            <person name="Yin D."/>
            <person name="Schwarz E.M."/>
            <person name="Thomas C.G."/>
            <person name="Felde R.L."/>
            <person name="Korf I.F."/>
            <person name="Cutter A.D."/>
            <person name="Schartner C.M."/>
            <person name="Ralston E.J."/>
            <person name="Meyer B.J."/>
            <person name="Haag E.S."/>
        </authorList>
    </citation>
    <scope>NUCLEOTIDE SEQUENCE [LARGE SCALE GENOMIC DNA]</scope>
    <source>
        <strain evidence="4">JU1422</strain>
    </source>
</reference>
<name>A0A2G5UQ60_9PELO</name>
<evidence type="ECO:0000256" key="1">
    <source>
        <dbReference type="SAM" id="MobiDB-lite"/>
    </source>
</evidence>
<evidence type="ECO:0000313" key="3">
    <source>
        <dbReference type="EMBL" id="PIC41491.1"/>
    </source>
</evidence>
<keyword evidence="4" id="KW-1185">Reference proteome</keyword>
<comment type="caution">
    <text evidence="3">The sequence shown here is derived from an EMBL/GenBank/DDBJ whole genome shotgun (WGS) entry which is preliminary data.</text>
</comment>
<organism evidence="3 4">
    <name type="scientific">Caenorhabditis nigoni</name>
    <dbReference type="NCBI Taxonomy" id="1611254"/>
    <lineage>
        <taxon>Eukaryota</taxon>
        <taxon>Metazoa</taxon>
        <taxon>Ecdysozoa</taxon>
        <taxon>Nematoda</taxon>
        <taxon>Chromadorea</taxon>
        <taxon>Rhabditida</taxon>
        <taxon>Rhabditina</taxon>
        <taxon>Rhabditomorpha</taxon>
        <taxon>Rhabditoidea</taxon>
        <taxon>Rhabditidae</taxon>
        <taxon>Peloderinae</taxon>
        <taxon>Caenorhabditis</taxon>
    </lineage>
</organism>
<feature type="transmembrane region" description="Helical" evidence="2">
    <location>
        <begin position="190"/>
        <end position="207"/>
    </location>
</feature>
<keyword evidence="2" id="KW-1133">Transmembrane helix</keyword>
<dbReference type="AlphaFoldDB" id="A0A2G5UQ60"/>
<accession>A0A2G5UQ60</accession>
<feature type="region of interest" description="Disordered" evidence="1">
    <location>
        <begin position="41"/>
        <end position="61"/>
    </location>
</feature>
<protein>
    <submittedName>
        <fullName evidence="3">Uncharacterized protein</fullName>
    </submittedName>
</protein>
<proteinExistence type="predicted"/>
<keyword evidence="2" id="KW-0472">Membrane</keyword>
<dbReference type="EMBL" id="PDUG01000003">
    <property type="protein sequence ID" value="PIC41491.1"/>
    <property type="molecule type" value="Genomic_DNA"/>
</dbReference>
<dbReference type="Proteomes" id="UP000230233">
    <property type="component" value="Chromosome III"/>
</dbReference>
<keyword evidence="2" id="KW-0812">Transmembrane</keyword>
<evidence type="ECO:0000313" key="4">
    <source>
        <dbReference type="Proteomes" id="UP000230233"/>
    </source>
</evidence>
<evidence type="ECO:0000256" key="2">
    <source>
        <dbReference type="SAM" id="Phobius"/>
    </source>
</evidence>
<sequence length="213" mass="24082">MSFNGLDLKEITPGIFKTDTVFKRTEERSFGFGTPIYSPIRKRSPLRSKSSTSANMGDANHEDYKVSDADKDLLIKTGSKSVWKDTGDIIRLLEKHTKKFGKAADLKQLFHELARLMYRLNVPSEIGVPLLPFFLSNPALEKYNTISSDAKMDWGEVTKEMLKLHECEADKELALEELDALVQGSSTVKSHMVVLGIVLFFVIYIFLNKFVTI</sequence>